<dbReference type="KEGG" id="cyt:cce_1039"/>
<dbReference type="Proteomes" id="UP000001203">
    <property type="component" value="Chromosome circular"/>
</dbReference>
<sequence>MVVLGQDRLDECAMVLLHLADIFVAVWEFSQHDYLNEFIAIEYKDNVAV</sequence>
<dbReference type="AlphaFoldDB" id="B1WTS4"/>
<organism evidence="1 2">
    <name type="scientific">Crocosphaera subtropica (strain ATCC 51142 / BH68)</name>
    <name type="common">Cyanothece sp. (strain ATCC 51142)</name>
    <dbReference type="NCBI Taxonomy" id="43989"/>
    <lineage>
        <taxon>Bacteria</taxon>
        <taxon>Bacillati</taxon>
        <taxon>Cyanobacteriota</taxon>
        <taxon>Cyanophyceae</taxon>
        <taxon>Oscillatoriophycideae</taxon>
        <taxon>Chroococcales</taxon>
        <taxon>Aphanothecaceae</taxon>
        <taxon>Crocosphaera</taxon>
        <taxon>Crocosphaera subtropica</taxon>
    </lineage>
</organism>
<proteinExistence type="predicted"/>
<evidence type="ECO:0000313" key="1">
    <source>
        <dbReference type="EMBL" id="ACB50390.1"/>
    </source>
</evidence>
<dbReference type="EMBL" id="CP000806">
    <property type="protein sequence ID" value="ACB50390.1"/>
    <property type="molecule type" value="Genomic_DNA"/>
</dbReference>
<name>B1WTS4_CROS5</name>
<protein>
    <submittedName>
        <fullName evidence="1">Uncharacterized protein</fullName>
    </submittedName>
</protein>
<dbReference type="HOGENOM" id="CLU_3134718_0_0_3"/>
<keyword evidence="2" id="KW-1185">Reference proteome</keyword>
<gene>
    <name evidence="1" type="ordered locus">cce_1039</name>
</gene>
<accession>B1WTS4</accession>
<reference evidence="1 2" key="1">
    <citation type="journal article" date="2008" name="Proc. Natl. Acad. Sci. U.S.A.">
        <title>The genome of Cyanothece 51142, a unicellular diazotrophic cyanobacterium important in the marine nitrogen cycle.</title>
        <authorList>
            <person name="Welsh E.A."/>
            <person name="Liberton M."/>
            <person name="Stoeckel J."/>
            <person name="Loh T."/>
            <person name="Elvitigala T."/>
            <person name="Wang C."/>
            <person name="Wollam A."/>
            <person name="Fulton R.S."/>
            <person name="Clifton S.W."/>
            <person name="Jacobs J.M."/>
            <person name="Aurora R."/>
            <person name="Ghosh B.K."/>
            <person name="Sherman L.A."/>
            <person name="Smith R.D."/>
            <person name="Wilson R.K."/>
            <person name="Pakrasi H.B."/>
        </authorList>
    </citation>
    <scope>NUCLEOTIDE SEQUENCE [LARGE SCALE GENOMIC DNA]</scope>
    <source>
        <strain evidence="2">ATCC 51142 / BH68</strain>
    </source>
</reference>
<evidence type="ECO:0000313" key="2">
    <source>
        <dbReference type="Proteomes" id="UP000001203"/>
    </source>
</evidence>